<keyword evidence="10 11" id="KW-0694">RNA-binding</keyword>
<proteinExistence type="inferred from homology"/>
<feature type="domain" description="CCA-adding enzyme C-terminal" evidence="14">
    <location>
        <begin position="254"/>
        <end position="394"/>
    </location>
</feature>
<dbReference type="NCBIfam" id="NF009814">
    <property type="entry name" value="PRK13299.1"/>
    <property type="match status" value="1"/>
</dbReference>
<feature type="binding site" evidence="11">
    <location>
        <position position="112"/>
    </location>
    <ligand>
        <name>CTP</name>
        <dbReference type="ChEBI" id="CHEBI:37563"/>
    </ligand>
</feature>
<reference evidence="15" key="1">
    <citation type="submission" date="2023-07" db="EMBL/GenBank/DDBJ databases">
        <title>Genome content predicts the carbon catabolic preferences of heterotrophic bacteria.</title>
        <authorList>
            <person name="Gralka M."/>
        </authorList>
    </citation>
    <scope>NUCLEOTIDE SEQUENCE</scope>
    <source>
        <strain evidence="15">E2R20</strain>
    </source>
</reference>
<dbReference type="AlphaFoldDB" id="A0AAW7YQU0"/>
<keyword evidence="2 11" id="KW-0808">Transferase</keyword>
<dbReference type="Gene3D" id="1.10.3090.10">
    <property type="entry name" value="cca-adding enzyme, domain 2"/>
    <property type="match status" value="1"/>
</dbReference>
<evidence type="ECO:0000256" key="6">
    <source>
        <dbReference type="ARBA" id="ARBA00022741"/>
    </source>
</evidence>
<dbReference type="GO" id="GO:0000049">
    <property type="term" value="F:tRNA binding"/>
    <property type="evidence" value="ECO:0007669"/>
    <property type="project" value="UniProtKB-UniRule"/>
</dbReference>
<evidence type="ECO:0000256" key="3">
    <source>
        <dbReference type="ARBA" id="ARBA00022694"/>
    </source>
</evidence>
<evidence type="ECO:0000313" key="16">
    <source>
        <dbReference type="Proteomes" id="UP001170310"/>
    </source>
</evidence>
<evidence type="ECO:0000256" key="8">
    <source>
        <dbReference type="ARBA" id="ARBA00022840"/>
    </source>
</evidence>
<dbReference type="Proteomes" id="UP001170310">
    <property type="component" value="Unassembled WGS sequence"/>
</dbReference>
<dbReference type="RefSeq" id="WP_017637974.1">
    <property type="nucleotide sequence ID" value="NZ_JAUOQO010000003.1"/>
</dbReference>
<dbReference type="SUPFAM" id="SSF81301">
    <property type="entry name" value="Nucleotidyltransferase"/>
    <property type="match status" value="1"/>
</dbReference>
<keyword evidence="9 11" id="KW-0460">Magnesium</keyword>
<dbReference type="Pfam" id="PF12627">
    <property type="entry name" value="PolyA_pol_RNAbd"/>
    <property type="match status" value="1"/>
</dbReference>
<keyword evidence="7 11" id="KW-0692">RNA repair</keyword>
<dbReference type="SUPFAM" id="SSF81891">
    <property type="entry name" value="Poly A polymerase C-terminal region-like"/>
    <property type="match status" value="1"/>
</dbReference>
<feature type="binding site" evidence="11">
    <location>
        <position position="28"/>
    </location>
    <ligand>
        <name>ATP</name>
        <dbReference type="ChEBI" id="CHEBI:30616"/>
    </ligand>
</feature>
<dbReference type="GO" id="GO:0004810">
    <property type="term" value="F:CCA tRNA nucleotidyltransferase activity"/>
    <property type="evidence" value="ECO:0007669"/>
    <property type="project" value="UniProtKB-UniRule"/>
</dbReference>
<feature type="binding site" evidence="11">
    <location>
        <position position="43"/>
    </location>
    <ligand>
        <name>Mg(2+)</name>
        <dbReference type="ChEBI" id="CHEBI:18420"/>
    </ligand>
</feature>
<evidence type="ECO:0000256" key="4">
    <source>
        <dbReference type="ARBA" id="ARBA00022695"/>
    </source>
</evidence>
<comment type="miscellaneous">
    <text evidence="11">A single active site specifically recognizes both ATP and CTP and is responsible for their addition.</text>
</comment>
<dbReference type="GO" id="GO:0001680">
    <property type="term" value="P:tRNA 3'-terminal CCA addition"/>
    <property type="evidence" value="ECO:0007669"/>
    <property type="project" value="UniProtKB-UniRule"/>
</dbReference>
<dbReference type="InterPro" id="IPR032828">
    <property type="entry name" value="PolyA_RNA-bd"/>
</dbReference>
<comment type="function">
    <text evidence="11">Catalyzes the addition and repair of the essential 3'-terminal CCA sequence in tRNAs without using a nucleic acid template. Adds these three nucleotides in the order of C, C, and A to the tRNA nucleotide-73, using CTP and ATP as substrates and producing inorganic pyrophosphate. tRNA 3'-terminal CCA addition is required both for tRNA processing and repair. Also involved in tRNA surveillance by mediating tandem CCA addition to generate a CCACCA at the 3' terminus of unstable tRNAs. While stable tRNAs receive only 3'-terminal CCA, unstable tRNAs are marked with CCACCA and rapidly degraded.</text>
</comment>
<protein>
    <recommendedName>
        <fullName evidence="11">CCA-adding enzyme</fullName>
        <ecNumber evidence="11">2.7.7.72</ecNumber>
    </recommendedName>
    <alternativeName>
        <fullName evidence="11">CCA tRNA nucleotidyltransferase</fullName>
    </alternativeName>
    <alternativeName>
        <fullName evidence="11">tRNA CCA-pyrophosphorylase</fullName>
    </alternativeName>
    <alternativeName>
        <fullName evidence="11">tRNA adenylyl-/cytidylyl- transferase</fullName>
    </alternativeName>
    <alternativeName>
        <fullName evidence="11">tRNA nucleotidyltransferase</fullName>
    </alternativeName>
    <alternativeName>
        <fullName evidence="11">tRNA-NT</fullName>
    </alternativeName>
</protein>
<dbReference type="CDD" id="cd05398">
    <property type="entry name" value="NT_ClassII-CCAase"/>
    <property type="match status" value="1"/>
</dbReference>
<evidence type="ECO:0000256" key="11">
    <source>
        <dbReference type="HAMAP-Rule" id="MF_01263"/>
    </source>
</evidence>
<dbReference type="InterPro" id="IPR050264">
    <property type="entry name" value="Bact_CCA-adding_enz_type3_sf"/>
</dbReference>
<feature type="binding site" evidence="11">
    <location>
        <position position="155"/>
    </location>
    <ligand>
        <name>CTP</name>
        <dbReference type="ChEBI" id="CHEBI:37563"/>
    </ligand>
</feature>
<evidence type="ECO:0000256" key="7">
    <source>
        <dbReference type="ARBA" id="ARBA00022800"/>
    </source>
</evidence>
<dbReference type="HAMAP" id="MF_01263">
    <property type="entry name" value="CCA_bact_type3"/>
    <property type="match status" value="1"/>
</dbReference>
<comment type="caution">
    <text evidence="15">The sequence shown here is derived from an EMBL/GenBank/DDBJ whole genome shotgun (WGS) entry which is preliminary data.</text>
</comment>
<dbReference type="InterPro" id="IPR002646">
    <property type="entry name" value="PolA_pol_head_dom"/>
</dbReference>
<dbReference type="Pfam" id="PF13735">
    <property type="entry name" value="tRNA_NucTran2_2"/>
    <property type="match status" value="1"/>
</dbReference>
<feature type="binding site" evidence="11">
    <location>
        <position position="161"/>
    </location>
    <ligand>
        <name>CTP</name>
        <dbReference type="ChEBI" id="CHEBI:37563"/>
    </ligand>
</feature>
<comment type="catalytic activity">
    <reaction evidence="11">
        <text>a tRNA precursor + 2 CTP + ATP = a tRNA with a 3' CCA end + 3 diphosphate</text>
        <dbReference type="Rhea" id="RHEA:14433"/>
        <dbReference type="Rhea" id="RHEA-COMP:10465"/>
        <dbReference type="Rhea" id="RHEA-COMP:10468"/>
        <dbReference type="ChEBI" id="CHEBI:30616"/>
        <dbReference type="ChEBI" id="CHEBI:33019"/>
        <dbReference type="ChEBI" id="CHEBI:37563"/>
        <dbReference type="ChEBI" id="CHEBI:74896"/>
        <dbReference type="ChEBI" id="CHEBI:83071"/>
        <dbReference type="EC" id="2.7.7.72"/>
    </reaction>
</comment>
<keyword evidence="16" id="KW-1185">Reference proteome</keyword>
<dbReference type="GO" id="GO:0005524">
    <property type="term" value="F:ATP binding"/>
    <property type="evidence" value="ECO:0007669"/>
    <property type="project" value="UniProtKB-UniRule"/>
</dbReference>
<feature type="domain" description="Poly A polymerase head" evidence="12">
    <location>
        <begin position="23"/>
        <end position="143"/>
    </location>
</feature>
<dbReference type="GO" id="GO:0042245">
    <property type="term" value="P:RNA repair"/>
    <property type="evidence" value="ECO:0007669"/>
    <property type="project" value="UniProtKB-KW"/>
</dbReference>
<keyword evidence="5 11" id="KW-0479">Metal-binding</keyword>
<dbReference type="InterPro" id="IPR043519">
    <property type="entry name" value="NT_sf"/>
</dbReference>
<dbReference type="EMBL" id="JAUOQO010000003">
    <property type="protein sequence ID" value="MDO6573504.1"/>
    <property type="molecule type" value="Genomic_DNA"/>
</dbReference>
<dbReference type="Gene3D" id="3.30.460.10">
    <property type="entry name" value="Beta Polymerase, domain 2"/>
    <property type="match status" value="1"/>
</dbReference>
<evidence type="ECO:0000256" key="9">
    <source>
        <dbReference type="ARBA" id="ARBA00022842"/>
    </source>
</evidence>
<feature type="binding site" evidence="11">
    <location>
        <position position="164"/>
    </location>
    <ligand>
        <name>CTP</name>
        <dbReference type="ChEBI" id="CHEBI:37563"/>
    </ligand>
</feature>
<dbReference type="InterPro" id="IPR023068">
    <property type="entry name" value="CCA-adding_enz_firmicutes"/>
</dbReference>
<feature type="binding site" evidence="11">
    <location>
        <position position="31"/>
    </location>
    <ligand>
        <name>ATP</name>
        <dbReference type="ChEBI" id="CHEBI:30616"/>
    </ligand>
</feature>
<keyword evidence="4 11" id="KW-0548">Nucleotidyltransferase</keyword>
<keyword evidence="6 11" id="KW-0547">Nucleotide-binding</keyword>
<dbReference type="EC" id="2.7.7.72" evidence="11"/>
<evidence type="ECO:0000259" key="12">
    <source>
        <dbReference type="Pfam" id="PF01743"/>
    </source>
</evidence>
<feature type="domain" description="tRNA nucleotidyltransferase/poly(A) polymerase RNA and SrmB- binding" evidence="13">
    <location>
        <begin position="170"/>
        <end position="228"/>
    </location>
</feature>
<evidence type="ECO:0000259" key="13">
    <source>
        <dbReference type="Pfam" id="PF12627"/>
    </source>
</evidence>
<comment type="similarity">
    <text evidence="11">Belongs to the tRNA nucleotidyltransferase/poly(A) polymerase family. Bacterial CCA-adding enzyme type 3 subfamily.</text>
</comment>
<evidence type="ECO:0000313" key="15">
    <source>
        <dbReference type="EMBL" id="MDO6573504.1"/>
    </source>
</evidence>
<dbReference type="Gene3D" id="1.10.246.80">
    <property type="match status" value="1"/>
</dbReference>
<feature type="binding site" evidence="11">
    <location>
        <position position="161"/>
    </location>
    <ligand>
        <name>ATP</name>
        <dbReference type="ChEBI" id="CHEBI:30616"/>
    </ligand>
</feature>
<feature type="binding site" evidence="11">
    <location>
        <position position="164"/>
    </location>
    <ligand>
        <name>ATP</name>
        <dbReference type="ChEBI" id="CHEBI:30616"/>
    </ligand>
</feature>
<feature type="binding site" evidence="11">
    <location>
        <position position="155"/>
    </location>
    <ligand>
        <name>ATP</name>
        <dbReference type="ChEBI" id="CHEBI:30616"/>
    </ligand>
</feature>
<feature type="binding site" evidence="11">
    <location>
        <position position="31"/>
    </location>
    <ligand>
        <name>CTP</name>
        <dbReference type="ChEBI" id="CHEBI:37563"/>
    </ligand>
</feature>
<dbReference type="PANTHER" id="PTHR46173:SF1">
    <property type="entry name" value="CCA TRNA NUCLEOTIDYLTRANSFERASE 1, MITOCHONDRIAL"/>
    <property type="match status" value="1"/>
</dbReference>
<evidence type="ECO:0000256" key="1">
    <source>
        <dbReference type="ARBA" id="ARBA00001946"/>
    </source>
</evidence>
<accession>A0AAW7YQU0</accession>
<feature type="binding site" evidence="11">
    <location>
        <position position="28"/>
    </location>
    <ligand>
        <name>CTP</name>
        <dbReference type="ChEBI" id="CHEBI:37563"/>
    </ligand>
</feature>
<dbReference type="PANTHER" id="PTHR46173">
    <property type="entry name" value="CCA TRNA NUCLEOTIDYLTRANSFERASE 1, MITOCHONDRIAL"/>
    <property type="match status" value="1"/>
</dbReference>
<gene>
    <name evidence="11" type="primary">cca</name>
    <name evidence="15" type="ORF">Q4528_04950</name>
</gene>
<evidence type="ECO:0000259" key="14">
    <source>
        <dbReference type="Pfam" id="PF13735"/>
    </source>
</evidence>
<organism evidence="15 16">
    <name type="scientific">Staphylococcus pasteuri_A</name>
    <dbReference type="NCBI Taxonomy" id="3062664"/>
    <lineage>
        <taxon>Bacteria</taxon>
        <taxon>Bacillati</taxon>
        <taxon>Bacillota</taxon>
        <taxon>Bacilli</taxon>
        <taxon>Bacillales</taxon>
        <taxon>Staphylococcaceae</taxon>
        <taxon>Staphylococcus</taxon>
    </lineage>
</organism>
<evidence type="ECO:0000256" key="2">
    <source>
        <dbReference type="ARBA" id="ARBA00022679"/>
    </source>
</evidence>
<dbReference type="InterPro" id="IPR032810">
    <property type="entry name" value="CCA-adding_enz_C"/>
</dbReference>
<feature type="binding site" evidence="11">
    <location>
        <position position="158"/>
    </location>
    <ligand>
        <name>ATP</name>
        <dbReference type="ChEBI" id="CHEBI:30616"/>
    </ligand>
</feature>
<dbReference type="GO" id="GO:0000287">
    <property type="term" value="F:magnesium ion binding"/>
    <property type="evidence" value="ECO:0007669"/>
    <property type="project" value="UniProtKB-UniRule"/>
</dbReference>
<feature type="binding site" evidence="11">
    <location>
        <position position="41"/>
    </location>
    <ligand>
        <name>Mg(2+)</name>
        <dbReference type="ChEBI" id="CHEBI:18420"/>
    </ligand>
</feature>
<sequence>MSNELFEKAKPILTQIQQQGFQAYFVGGSVRDYLMHREIHDIDITTSATPDEIESIFSHTIPVGKEHGTINVVFNHENYEVTTFRAEEEYIDHRRPSDVHFVRDLYEDVQRRDFTINAIAMDTEYKTFDYFNGESDIHQAIIRTVGNPSERFAEDALRILRGLRFQSQLNFSIEDNTFQAMVNQIEDIKYLSIERIIVELKKLISGQNVATSYHHLIQLDAFKYIPYFEKLDMQRLIIDEPMQFDVWIAILNAKMNNEEPLSKLKISNKEQSHIKHLVSIINQLPEVNSKSDLTMMVYDYDINDILTIIEHTPTLSKNHIKTASPLIINQQTIKDSYQQLPINQRQQLAINGNDLMQHLNQQGGPWVKDVLRKVEIAVVTNKVSNTYNEIMKWVDSHVKI</sequence>
<comment type="subunit">
    <text evidence="11">Homodimer.</text>
</comment>
<name>A0AAW7YQU0_9STAP</name>
<dbReference type="Pfam" id="PF01743">
    <property type="entry name" value="PolyA_pol"/>
    <property type="match status" value="1"/>
</dbReference>
<comment type="cofactor">
    <cofactor evidence="1 11">
        <name>Mg(2+)</name>
        <dbReference type="ChEBI" id="CHEBI:18420"/>
    </cofactor>
</comment>
<feature type="binding site" evidence="11">
    <location>
        <position position="158"/>
    </location>
    <ligand>
        <name>CTP</name>
        <dbReference type="ChEBI" id="CHEBI:37563"/>
    </ligand>
</feature>
<feature type="binding site" evidence="11">
    <location>
        <position position="112"/>
    </location>
    <ligand>
        <name>ATP</name>
        <dbReference type="ChEBI" id="CHEBI:30616"/>
    </ligand>
</feature>
<keyword evidence="8 11" id="KW-0067">ATP-binding</keyword>
<dbReference type="GeneID" id="72470396"/>
<evidence type="ECO:0000256" key="5">
    <source>
        <dbReference type="ARBA" id="ARBA00022723"/>
    </source>
</evidence>
<comment type="catalytic activity">
    <reaction evidence="11">
        <text>a tRNA with a 3' CCA end + 2 CTP + ATP = a tRNA with a 3' CCACCA end + 3 diphosphate</text>
        <dbReference type="Rhea" id="RHEA:76235"/>
        <dbReference type="Rhea" id="RHEA-COMP:10468"/>
        <dbReference type="Rhea" id="RHEA-COMP:18655"/>
        <dbReference type="ChEBI" id="CHEBI:30616"/>
        <dbReference type="ChEBI" id="CHEBI:33019"/>
        <dbReference type="ChEBI" id="CHEBI:37563"/>
        <dbReference type="ChEBI" id="CHEBI:83071"/>
        <dbReference type="ChEBI" id="CHEBI:195187"/>
    </reaction>
</comment>
<evidence type="ECO:0000256" key="10">
    <source>
        <dbReference type="ARBA" id="ARBA00022884"/>
    </source>
</evidence>
<keyword evidence="3 11" id="KW-0819">tRNA processing</keyword>